<dbReference type="Pfam" id="PF21376">
    <property type="entry name" value="TOR1A_C"/>
    <property type="match status" value="1"/>
</dbReference>
<evidence type="ECO:0000256" key="5">
    <source>
        <dbReference type="ARBA" id="ARBA00022824"/>
    </source>
</evidence>
<protein>
    <recommendedName>
        <fullName evidence="8">Torsin</fullName>
    </recommendedName>
</protein>
<dbReference type="OrthoDB" id="19623at2759"/>
<comment type="subcellular location">
    <subcellularLocation>
        <location evidence="1 8">Endoplasmic reticulum lumen</location>
    </subcellularLocation>
</comment>
<dbReference type="GO" id="GO:0005635">
    <property type="term" value="C:nuclear envelope"/>
    <property type="evidence" value="ECO:0007669"/>
    <property type="project" value="TreeGrafter"/>
</dbReference>
<feature type="binding site" evidence="9">
    <location>
        <begin position="86"/>
        <end position="93"/>
    </location>
    <ligand>
        <name>ATP</name>
        <dbReference type="ChEBI" id="CHEBI:30616"/>
    </ligand>
</feature>
<evidence type="ECO:0000256" key="10">
    <source>
        <dbReference type="SAM" id="Phobius"/>
    </source>
</evidence>
<evidence type="ECO:0000256" key="4">
    <source>
        <dbReference type="ARBA" id="ARBA00022741"/>
    </source>
</evidence>
<dbReference type="PANTHER" id="PTHR10760:SF2">
    <property type="entry name" value="LD13476P-RELATED"/>
    <property type="match status" value="1"/>
</dbReference>
<evidence type="ECO:0000256" key="3">
    <source>
        <dbReference type="ARBA" id="ARBA00022729"/>
    </source>
</evidence>
<proteinExistence type="inferred from homology"/>
<evidence type="ECO:0000256" key="9">
    <source>
        <dbReference type="PIRSR" id="PIRSR038079-1"/>
    </source>
</evidence>
<dbReference type="SUPFAM" id="SSF52540">
    <property type="entry name" value="P-loop containing nucleoside triphosphate hydrolases"/>
    <property type="match status" value="1"/>
</dbReference>
<evidence type="ECO:0000256" key="1">
    <source>
        <dbReference type="ARBA" id="ARBA00004319"/>
    </source>
</evidence>
<evidence type="ECO:0000256" key="6">
    <source>
        <dbReference type="ARBA" id="ARBA00022840"/>
    </source>
</evidence>
<evidence type="ECO:0000256" key="2">
    <source>
        <dbReference type="ARBA" id="ARBA00006235"/>
    </source>
</evidence>
<dbReference type="PRINTS" id="PR00300">
    <property type="entry name" value="CLPPROTEASEA"/>
</dbReference>
<dbReference type="FunFam" id="3.40.50.300:FF:002276">
    <property type="entry name" value="Torsin, putative"/>
    <property type="match status" value="1"/>
</dbReference>
<dbReference type="InterPro" id="IPR049337">
    <property type="entry name" value="TOR1A_C"/>
</dbReference>
<dbReference type="Gene3D" id="3.40.50.300">
    <property type="entry name" value="P-loop containing nucleotide triphosphate hydrolases"/>
    <property type="match status" value="1"/>
</dbReference>
<evidence type="ECO:0000256" key="7">
    <source>
        <dbReference type="ARBA" id="ARBA00023180"/>
    </source>
</evidence>
<keyword evidence="10" id="KW-1133">Transmembrane helix</keyword>
<dbReference type="Proteomes" id="UP000288216">
    <property type="component" value="Unassembled WGS sequence"/>
</dbReference>
<dbReference type="InterPro" id="IPR001270">
    <property type="entry name" value="ClpA/B"/>
</dbReference>
<dbReference type="PIRSF" id="PIRSF038079">
    <property type="entry name" value="Torsin_2A"/>
    <property type="match status" value="1"/>
</dbReference>
<keyword evidence="6 9" id="KW-0067">ATP-binding</keyword>
<evidence type="ECO:0000313" key="13">
    <source>
        <dbReference type="Proteomes" id="UP000288216"/>
    </source>
</evidence>
<evidence type="ECO:0000259" key="11">
    <source>
        <dbReference type="Pfam" id="PF21376"/>
    </source>
</evidence>
<dbReference type="OMA" id="THKTYQL"/>
<keyword evidence="7" id="KW-0325">Glycoprotein</keyword>
<name>A0A401P874_SCYTO</name>
<keyword evidence="13" id="KW-1185">Reference proteome</keyword>
<organism evidence="12 13">
    <name type="scientific">Scyliorhinus torazame</name>
    <name type="common">Cloudy catshark</name>
    <name type="synonym">Catulus torazame</name>
    <dbReference type="NCBI Taxonomy" id="75743"/>
    <lineage>
        <taxon>Eukaryota</taxon>
        <taxon>Metazoa</taxon>
        <taxon>Chordata</taxon>
        <taxon>Craniata</taxon>
        <taxon>Vertebrata</taxon>
        <taxon>Chondrichthyes</taxon>
        <taxon>Elasmobranchii</taxon>
        <taxon>Galeomorphii</taxon>
        <taxon>Galeoidea</taxon>
        <taxon>Carcharhiniformes</taxon>
        <taxon>Scyliorhinidae</taxon>
        <taxon>Scyliorhinus</taxon>
    </lineage>
</organism>
<keyword evidence="4 9" id="KW-0547">Nucleotide-binding</keyword>
<keyword evidence="5 8" id="KW-0256">Endoplasmic reticulum</keyword>
<evidence type="ECO:0000256" key="8">
    <source>
        <dbReference type="PIRNR" id="PIRNR038079"/>
    </source>
</evidence>
<keyword evidence="10" id="KW-0472">Membrane</keyword>
<comment type="caution">
    <text evidence="12">The sequence shown here is derived from an EMBL/GenBank/DDBJ whole genome shotgun (WGS) entry which is preliminary data.</text>
</comment>
<dbReference type="EMBL" id="BFAA01000216">
    <property type="protein sequence ID" value="GCB69304.1"/>
    <property type="molecule type" value="Genomic_DNA"/>
</dbReference>
<keyword evidence="3" id="KW-0732">Signal</keyword>
<reference evidence="12 13" key="1">
    <citation type="journal article" date="2018" name="Nat. Ecol. Evol.">
        <title>Shark genomes provide insights into elasmobranch evolution and the origin of vertebrates.</title>
        <authorList>
            <person name="Hara Y"/>
            <person name="Yamaguchi K"/>
            <person name="Onimaru K"/>
            <person name="Kadota M"/>
            <person name="Koyanagi M"/>
            <person name="Keeley SD"/>
            <person name="Tatsumi K"/>
            <person name="Tanaka K"/>
            <person name="Motone F"/>
            <person name="Kageyama Y"/>
            <person name="Nozu R"/>
            <person name="Adachi N"/>
            <person name="Nishimura O"/>
            <person name="Nakagawa R"/>
            <person name="Tanegashima C"/>
            <person name="Kiyatake I"/>
            <person name="Matsumoto R"/>
            <person name="Murakumo K"/>
            <person name="Nishida K"/>
            <person name="Terakita A"/>
            <person name="Kuratani S"/>
            <person name="Sato K"/>
            <person name="Hyodo S Kuraku.S."/>
        </authorList>
    </citation>
    <scope>NUCLEOTIDE SEQUENCE [LARGE SCALE GENOMIC DNA]</scope>
</reference>
<dbReference type="Pfam" id="PF06309">
    <property type="entry name" value="Torsin"/>
    <property type="match status" value="1"/>
</dbReference>
<comment type="similarity">
    <text evidence="2 8">Belongs to the ClpA/ClpB family. Torsin subfamily.</text>
</comment>
<keyword evidence="10" id="KW-0812">Transmembrane</keyword>
<dbReference type="PANTHER" id="PTHR10760">
    <property type="entry name" value="TORSIN"/>
    <property type="match status" value="1"/>
</dbReference>
<dbReference type="InterPro" id="IPR010448">
    <property type="entry name" value="Torsin"/>
</dbReference>
<dbReference type="GO" id="GO:0005788">
    <property type="term" value="C:endoplasmic reticulum lumen"/>
    <property type="evidence" value="ECO:0007669"/>
    <property type="project" value="UniProtKB-SubCell"/>
</dbReference>
<feature type="domain" description="Torsin-1A C-terminal" evidence="11">
    <location>
        <begin position="256"/>
        <end position="312"/>
    </location>
</feature>
<dbReference type="GO" id="GO:0005524">
    <property type="term" value="F:ATP binding"/>
    <property type="evidence" value="ECO:0007669"/>
    <property type="project" value="UniProtKB-KW"/>
</dbReference>
<dbReference type="InterPro" id="IPR027417">
    <property type="entry name" value="P-loop_NTPase"/>
</dbReference>
<dbReference type="GO" id="GO:0016887">
    <property type="term" value="F:ATP hydrolysis activity"/>
    <property type="evidence" value="ECO:0007669"/>
    <property type="project" value="InterPro"/>
</dbReference>
<feature type="transmembrane region" description="Helical" evidence="10">
    <location>
        <begin position="7"/>
        <end position="28"/>
    </location>
</feature>
<evidence type="ECO:0000313" key="12">
    <source>
        <dbReference type="EMBL" id="GCB69304.1"/>
    </source>
</evidence>
<dbReference type="InterPro" id="IPR017378">
    <property type="entry name" value="Torsin_1/2"/>
</dbReference>
<sequence>MLNGGYFIAMLVALGGIIYMGMFTYSYFSCESCDNEWISLDVKGLEKDFKHRLFGQHIASEVILKAVKGSLSTPDPKKPLTMSLHGHSGTGKNFVSQLLAQNLYKNGLTSQYVHVFMATLHFPHVQLIDQYQNDLQKWIRGNVTLCPRSMFIFDEMDKMHPGLINAIKPFLDYTSEVDKVDYRKAIFIFLSNTGGDKINEHTLSVLMSGKTSESIKLSELEEELSMTVFNNSNSGFWQTNLIQTNLIDYFIPFLPLEFKHVMSCVRAELESRGVKNEGIVATIASSLVYYPKEEKLLSVKGCKTVVSKVNLYF</sequence>
<dbReference type="STRING" id="75743.A0A401P874"/>
<dbReference type="AlphaFoldDB" id="A0A401P874"/>
<gene>
    <name evidence="12" type="ORF">scyTo_0001029</name>
</gene>
<accession>A0A401P874</accession>